<name>A0ACB0JBH5_TRIPR</name>
<comment type="caution">
    <text evidence="1">The sequence shown here is derived from an EMBL/GenBank/DDBJ whole genome shotgun (WGS) entry which is preliminary data.</text>
</comment>
<reference evidence="1" key="1">
    <citation type="submission" date="2023-10" db="EMBL/GenBank/DDBJ databases">
        <authorList>
            <person name="Rodriguez Cubillos JULIANA M."/>
            <person name="De Vega J."/>
        </authorList>
    </citation>
    <scope>NUCLEOTIDE SEQUENCE</scope>
</reference>
<evidence type="ECO:0000313" key="1">
    <source>
        <dbReference type="EMBL" id="CAJ2642374.1"/>
    </source>
</evidence>
<organism evidence="1 2">
    <name type="scientific">Trifolium pratense</name>
    <name type="common">Red clover</name>
    <dbReference type="NCBI Taxonomy" id="57577"/>
    <lineage>
        <taxon>Eukaryota</taxon>
        <taxon>Viridiplantae</taxon>
        <taxon>Streptophyta</taxon>
        <taxon>Embryophyta</taxon>
        <taxon>Tracheophyta</taxon>
        <taxon>Spermatophyta</taxon>
        <taxon>Magnoliopsida</taxon>
        <taxon>eudicotyledons</taxon>
        <taxon>Gunneridae</taxon>
        <taxon>Pentapetalae</taxon>
        <taxon>rosids</taxon>
        <taxon>fabids</taxon>
        <taxon>Fabales</taxon>
        <taxon>Fabaceae</taxon>
        <taxon>Papilionoideae</taxon>
        <taxon>50 kb inversion clade</taxon>
        <taxon>NPAAA clade</taxon>
        <taxon>Hologalegina</taxon>
        <taxon>IRL clade</taxon>
        <taxon>Trifolieae</taxon>
        <taxon>Trifolium</taxon>
    </lineage>
</organism>
<gene>
    <name evidence="1" type="ORF">MILVUS5_LOCUS11849</name>
</gene>
<proteinExistence type="predicted"/>
<evidence type="ECO:0000313" key="2">
    <source>
        <dbReference type="Proteomes" id="UP001177021"/>
    </source>
</evidence>
<dbReference type="Proteomes" id="UP001177021">
    <property type="component" value="Unassembled WGS sequence"/>
</dbReference>
<sequence>MIIDLWNGRGSEGHKGSLPLKQTNNNEEPHKEQHDEVKPESEVLTQDLSGIDGSGVYTGLHGEEAMQLNSRTLASTTVSQKSQPLVDSAPFLSYSLFDDNADKSQGQQKIVADPVLEINTEMDHLDTNSSIDTHCVLPISIPVIIPPPEPPDRVVIPMLSLNLFLPVTTTKHFVSIAPTCMYSFSLLQNSCQLFEEKPLWHNSEYPQWLYTLPPPKPPKTNHRDSMTCESPFQFPASLAPTCSMKLPWFWVKELRIADPILDWEKLKRAIFERLLFDTPPNDNSNATETLTLPLPMPPDQDFQRTKAIVKVFHYYFLIEAGGIKHIIGELLDKHLISQWYEAKEFRFCAPNFLLSLLAIFGSKIWIMNLVYEESQSLYLMALGSNIGTHTLVKINDGKNMDSYYGVLTTSFFLIAKLHVSHLDASLDKEKGDNRVYHGDNFFSVTSTNFGYFGKHMILESLKCRKETYKDLVAVMIPAKQEWWRKYPSSDELVIELRRQGKFSYCKYCLLCLHLGISNGVFNYLIGLCINMAAIQKKKNYKFKVQGLPSIVTSDFNQYFISTVWKEPFQIQGDSMINSIASSPNSNFLSFLGCSNCFC</sequence>
<dbReference type="EMBL" id="CASHSV030000024">
    <property type="protein sequence ID" value="CAJ2642374.1"/>
    <property type="molecule type" value="Genomic_DNA"/>
</dbReference>
<accession>A0ACB0JBH5</accession>
<protein>
    <submittedName>
        <fullName evidence="1">Uncharacterized protein</fullName>
    </submittedName>
</protein>
<keyword evidence="2" id="KW-1185">Reference proteome</keyword>